<keyword evidence="4 10" id="KW-0547">Nucleotide-binding</keyword>
<dbReference type="GO" id="GO:0005737">
    <property type="term" value="C:cytoplasm"/>
    <property type="evidence" value="ECO:0007669"/>
    <property type="project" value="UniProtKB-SubCell"/>
</dbReference>
<dbReference type="InterPro" id="IPR000713">
    <property type="entry name" value="Mur_ligase_N"/>
</dbReference>
<dbReference type="HAMAP" id="MF_02019">
    <property type="entry name" value="MurF"/>
    <property type="match status" value="1"/>
</dbReference>
<dbReference type="GO" id="GO:0008360">
    <property type="term" value="P:regulation of cell shape"/>
    <property type="evidence" value="ECO:0007669"/>
    <property type="project" value="UniProtKB-KW"/>
</dbReference>
<dbReference type="InterPro" id="IPR036565">
    <property type="entry name" value="Mur-like_cat_sf"/>
</dbReference>
<evidence type="ECO:0000256" key="1">
    <source>
        <dbReference type="ARBA" id="ARBA00022490"/>
    </source>
</evidence>
<dbReference type="SUPFAM" id="SSF53623">
    <property type="entry name" value="MurD-like peptide ligases, catalytic domain"/>
    <property type="match status" value="1"/>
</dbReference>
<dbReference type="GO" id="GO:0071555">
    <property type="term" value="P:cell wall organization"/>
    <property type="evidence" value="ECO:0007669"/>
    <property type="project" value="UniProtKB-KW"/>
</dbReference>
<keyword evidence="1 10" id="KW-0963">Cytoplasm</keyword>
<keyword evidence="8 10" id="KW-0131">Cell cycle</keyword>
<dbReference type="PANTHER" id="PTHR43024:SF1">
    <property type="entry name" value="UDP-N-ACETYLMURAMOYL-TRIPEPTIDE--D-ALANYL-D-ALANINE LIGASE"/>
    <property type="match status" value="1"/>
</dbReference>
<comment type="caution">
    <text evidence="15">The sequence shown here is derived from an EMBL/GenBank/DDBJ whole genome shotgun (WGS) entry which is preliminary data.</text>
</comment>
<dbReference type="Proteomes" id="UP000031488">
    <property type="component" value="Unassembled WGS sequence"/>
</dbReference>
<protein>
    <recommendedName>
        <fullName evidence="10 11">UDP-N-acetylmuramoyl-tripeptide--D-alanyl-D-alanine ligase</fullName>
        <ecNumber evidence="10 11">6.3.2.10</ecNumber>
    </recommendedName>
    <alternativeName>
        <fullName evidence="10">D-alanyl-D-alanine-adding enzyme</fullName>
    </alternativeName>
</protein>
<accession>A0A0B9AQ08</accession>
<sequence length="488" mass="50806">MKRLTAAEIATALSGELYGIDPETPLTAGVVTDSREVGPGDIYVARRGESFDGIEFAAAAVEAGAALIIGESVPTLDDEPLPVVVVADATEALGQLAKHSIEGLRADGELTVIAITGSVGKTTVKDLAADLLAGVAETVWPPNSYNNEVGVPLTALRAVDSTRFLVLEMGARSIGNLAYLTSLIRPDIAVELAVGTAHSGVFGSIENTARAKAELVESLTAGSTAVLNADDTRVSAMREVLAPDVSTLWFSQRESLPEWVGEDDRVVRGTSVSTDSSGHPTFTLTLPGEEPRDVRLALIGEHHVGNALAAAAIAHACGVTTKSIVTTLSTSSAASRWRMELIDSPSGVTVLNDAYNANPESMRASLKTLASMGRGDEETSPRRTFAVLGEMLELGDESVSAHSAIGELVVRLNITRTIVVGEGAKPIFNAANLEGSWGNEAAWVATASEAKDLLNAELAPGDIVLFKSSRDAGLRYLGDEIAGVSGAQ</sequence>
<comment type="pathway">
    <text evidence="10 11">Cell wall biogenesis; peptidoglycan biosynthesis.</text>
</comment>
<evidence type="ECO:0000256" key="11">
    <source>
        <dbReference type="RuleBase" id="RU004136"/>
    </source>
</evidence>
<evidence type="ECO:0000256" key="10">
    <source>
        <dbReference type="HAMAP-Rule" id="MF_02019"/>
    </source>
</evidence>
<dbReference type="EMBL" id="JTJZ01000017">
    <property type="protein sequence ID" value="KHS52942.1"/>
    <property type="molecule type" value="Genomic_DNA"/>
</dbReference>
<proteinExistence type="inferred from homology"/>
<evidence type="ECO:0000256" key="6">
    <source>
        <dbReference type="ARBA" id="ARBA00022960"/>
    </source>
</evidence>
<evidence type="ECO:0000259" key="14">
    <source>
        <dbReference type="Pfam" id="PF08245"/>
    </source>
</evidence>
<evidence type="ECO:0000256" key="9">
    <source>
        <dbReference type="ARBA" id="ARBA00023316"/>
    </source>
</evidence>
<dbReference type="InterPro" id="IPR051046">
    <property type="entry name" value="MurCDEF_CellWall_CoF430Synth"/>
</dbReference>
<dbReference type="AlphaFoldDB" id="A0A0B9AQ08"/>
<dbReference type="PANTHER" id="PTHR43024">
    <property type="entry name" value="UDP-N-ACETYLMURAMOYL-TRIPEPTIDE--D-ALANYL-D-ALANINE LIGASE"/>
    <property type="match status" value="1"/>
</dbReference>
<keyword evidence="7 10" id="KW-0573">Peptidoglycan synthesis</keyword>
<evidence type="ECO:0000259" key="13">
    <source>
        <dbReference type="Pfam" id="PF02875"/>
    </source>
</evidence>
<comment type="subcellular location">
    <subcellularLocation>
        <location evidence="10 11">Cytoplasm</location>
    </subcellularLocation>
</comment>
<dbReference type="GO" id="GO:0047480">
    <property type="term" value="F:UDP-N-acetylmuramoyl-tripeptide-D-alanyl-D-alanine ligase activity"/>
    <property type="evidence" value="ECO:0007669"/>
    <property type="project" value="UniProtKB-UniRule"/>
</dbReference>
<evidence type="ECO:0000313" key="16">
    <source>
        <dbReference type="Proteomes" id="UP000031488"/>
    </source>
</evidence>
<keyword evidence="3 10" id="KW-0132">Cell division</keyword>
<dbReference type="InterPro" id="IPR035911">
    <property type="entry name" value="MurE/MurF_N"/>
</dbReference>
<reference evidence="15 16" key="1">
    <citation type="submission" date="2014-11" db="EMBL/GenBank/DDBJ databases">
        <title>Draft Genome Sequence of Brevibacterium linens AE038-8.</title>
        <authorList>
            <person name="Maizel D."/>
            <person name="Utturkar S.M."/>
            <person name="Brown S.D."/>
            <person name="Ferrero M."/>
            <person name="Rosen B.P."/>
        </authorList>
    </citation>
    <scope>NUCLEOTIDE SEQUENCE [LARGE SCALE GENOMIC DNA]</scope>
    <source>
        <strain evidence="15 16">AE038-8</strain>
    </source>
</reference>
<keyword evidence="9 10" id="KW-0961">Cell wall biogenesis/degradation</keyword>
<dbReference type="EC" id="6.3.2.10" evidence="10 11"/>
<dbReference type="SUPFAM" id="SSF63418">
    <property type="entry name" value="MurE/MurF N-terminal domain"/>
    <property type="match status" value="1"/>
</dbReference>
<evidence type="ECO:0000256" key="2">
    <source>
        <dbReference type="ARBA" id="ARBA00022598"/>
    </source>
</evidence>
<evidence type="ECO:0000256" key="4">
    <source>
        <dbReference type="ARBA" id="ARBA00022741"/>
    </source>
</evidence>
<dbReference type="InterPro" id="IPR036615">
    <property type="entry name" value="Mur_ligase_C_dom_sf"/>
</dbReference>
<evidence type="ECO:0000256" key="5">
    <source>
        <dbReference type="ARBA" id="ARBA00022840"/>
    </source>
</evidence>
<dbReference type="Pfam" id="PF01225">
    <property type="entry name" value="Mur_ligase"/>
    <property type="match status" value="1"/>
</dbReference>
<dbReference type="NCBIfam" id="TIGR01143">
    <property type="entry name" value="murF"/>
    <property type="match status" value="1"/>
</dbReference>
<feature type="binding site" evidence="10">
    <location>
        <begin position="117"/>
        <end position="123"/>
    </location>
    <ligand>
        <name>ATP</name>
        <dbReference type="ChEBI" id="CHEBI:30616"/>
    </ligand>
</feature>
<dbReference type="UniPathway" id="UPA00219"/>
<keyword evidence="2 10" id="KW-0436">Ligase</keyword>
<gene>
    <name evidence="10" type="primary">murF</name>
    <name evidence="15" type="ORF">AE0388_1345</name>
</gene>
<feature type="domain" description="Mur ligase C-terminal" evidence="13">
    <location>
        <begin position="338"/>
        <end position="470"/>
    </location>
</feature>
<evidence type="ECO:0000256" key="8">
    <source>
        <dbReference type="ARBA" id="ARBA00023306"/>
    </source>
</evidence>
<comment type="function">
    <text evidence="10 11">Involved in cell wall formation. Catalyzes the final step in the synthesis of UDP-N-acetylmuramoyl-pentapeptide, the precursor of murein.</text>
</comment>
<comment type="catalytic activity">
    <reaction evidence="10 11">
        <text>D-alanyl-D-alanine + UDP-N-acetyl-alpha-D-muramoyl-L-alanyl-gamma-D-glutamyl-meso-2,6-diaminopimelate + ATP = UDP-N-acetyl-alpha-D-muramoyl-L-alanyl-gamma-D-glutamyl-meso-2,6-diaminopimeloyl-D-alanyl-D-alanine + ADP + phosphate + H(+)</text>
        <dbReference type="Rhea" id="RHEA:28374"/>
        <dbReference type="ChEBI" id="CHEBI:15378"/>
        <dbReference type="ChEBI" id="CHEBI:30616"/>
        <dbReference type="ChEBI" id="CHEBI:43474"/>
        <dbReference type="ChEBI" id="CHEBI:57822"/>
        <dbReference type="ChEBI" id="CHEBI:61386"/>
        <dbReference type="ChEBI" id="CHEBI:83905"/>
        <dbReference type="ChEBI" id="CHEBI:456216"/>
        <dbReference type="EC" id="6.3.2.10"/>
    </reaction>
</comment>
<feature type="domain" description="Mur ligase N-terminal catalytic" evidence="12">
    <location>
        <begin position="29"/>
        <end position="99"/>
    </location>
</feature>
<dbReference type="SUPFAM" id="SSF53244">
    <property type="entry name" value="MurD-like peptide ligases, peptide-binding domain"/>
    <property type="match status" value="1"/>
</dbReference>
<feature type="domain" description="Mur ligase central" evidence="14">
    <location>
        <begin position="115"/>
        <end position="314"/>
    </location>
</feature>
<organism evidence="15 16">
    <name type="scientific">Brevibacterium linens</name>
    <dbReference type="NCBI Taxonomy" id="1703"/>
    <lineage>
        <taxon>Bacteria</taxon>
        <taxon>Bacillati</taxon>
        <taxon>Actinomycetota</taxon>
        <taxon>Actinomycetes</taxon>
        <taxon>Micrococcales</taxon>
        <taxon>Brevibacteriaceae</taxon>
        <taxon>Brevibacterium</taxon>
    </lineage>
</organism>
<dbReference type="STRING" id="1703.BLSMQ_2346"/>
<dbReference type="Gene3D" id="3.40.1390.10">
    <property type="entry name" value="MurE/MurF, N-terminal domain"/>
    <property type="match status" value="1"/>
</dbReference>
<keyword evidence="5 10" id="KW-0067">ATP-binding</keyword>
<dbReference type="InterPro" id="IPR013221">
    <property type="entry name" value="Mur_ligase_cen"/>
</dbReference>
<dbReference type="PATRIC" id="fig|1703.6.peg.1233"/>
<keyword evidence="16" id="KW-1185">Reference proteome</keyword>
<dbReference type="Gene3D" id="3.40.1190.10">
    <property type="entry name" value="Mur-like, catalytic domain"/>
    <property type="match status" value="1"/>
</dbReference>
<evidence type="ECO:0000313" key="15">
    <source>
        <dbReference type="EMBL" id="KHS52942.1"/>
    </source>
</evidence>
<dbReference type="InterPro" id="IPR005863">
    <property type="entry name" value="UDP-N-AcMur_synth"/>
</dbReference>
<dbReference type="OrthoDB" id="9800958at2"/>
<dbReference type="GO" id="GO:0009252">
    <property type="term" value="P:peptidoglycan biosynthetic process"/>
    <property type="evidence" value="ECO:0007669"/>
    <property type="project" value="UniProtKB-UniRule"/>
</dbReference>
<evidence type="ECO:0000259" key="12">
    <source>
        <dbReference type="Pfam" id="PF01225"/>
    </source>
</evidence>
<dbReference type="Pfam" id="PF08245">
    <property type="entry name" value="Mur_ligase_M"/>
    <property type="match status" value="1"/>
</dbReference>
<dbReference type="Gene3D" id="3.90.190.20">
    <property type="entry name" value="Mur ligase, C-terminal domain"/>
    <property type="match status" value="1"/>
</dbReference>
<dbReference type="Pfam" id="PF02875">
    <property type="entry name" value="Mur_ligase_C"/>
    <property type="match status" value="1"/>
</dbReference>
<dbReference type="InterPro" id="IPR004101">
    <property type="entry name" value="Mur_ligase_C"/>
</dbReference>
<evidence type="ECO:0000256" key="3">
    <source>
        <dbReference type="ARBA" id="ARBA00022618"/>
    </source>
</evidence>
<dbReference type="RefSeq" id="WP_039208358.1">
    <property type="nucleotide sequence ID" value="NZ_JBCLTJ010000009.1"/>
</dbReference>
<dbReference type="GO" id="GO:0051301">
    <property type="term" value="P:cell division"/>
    <property type="evidence" value="ECO:0007669"/>
    <property type="project" value="UniProtKB-KW"/>
</dbReference>
<dbReference type="GO" id="GO:0005524">
    <property type="term" value="F:ATP binding"/>
    <property type="evidence" value="ECO:0007669"/>
    <property type="project" value="UniProtKB-UniRule"/>
</dbReference>
<keyword evidence="6 10" id="KW-0133">Cell shape</keyword>
<evidence type="ECO:0000256" key="7">
    <source>
        <dbReference type="ARBA" id="ARBA00022984"/>
    </source>
</evidence>
<dbReference type="GO" id="GO:0008766">
    <property type="term" value="F:UDP-N-acetylmuramoylalanyl-D-glutamyl-2,6-diaminopimelate-D-alanyl-D-alanine ligase activity"/>
    <property type="evidence" value="ECO:0007669"/>
    <property type="project" value="RHEA"/>
</dbReference>
<name>A0A0B9AQ08_BRELN</name>
<comment type="similarity">
    <text evidence="10">Belongs to the MurCDEF family. MurF subfamily.</text>
</comment>